<comment type="caution">
    <text evidence="2">The sequence shown here is derived from an EMBL/GenBank/DDBJ whole genome shotgun (WGS) entry which is preliminary data.</text>
</comment>
<dbReference type="EMBL" id="LMCB01000002">
    <property type="protein sequence ID" value="KZL21801.1"/>
    <property type="molecule type" value="Genomic_DNA"/>
</dbReference>
<evidence type="ECO:0000313" key="2">
    <source>
        <dbReference type="EMBL" id="KZL21801.1"/>
    </source>
</evidence>
<evidence type="ECO:0000256" key="1">
    <source>
        <dbReference type="SAM" id="MobiDB-lite"/>
    </source>
</evidence>
<dbReference type="PATRIC" id="fig|989403.3.peg.237"/>
<feature type="compositionally biased region" description="Basic residues" evidence="1">
    <location>
        <begin position="62"/>
        <end position="75"/>
    </location>
</feature>
<protein>
    <submittedName>
        <fullName evidence="2">Uncharacterized protein</fullName>
    </submittedName>
</protein>
<organism evidence="2 3">
    <name type="scientific">Pseudovibrio axinellae</name>
    <dbReference type="NCBI Taxonomy" id="989403"/>
    <lineage>
        <taxon>Bacteria</taxon>
        <taxon>Pseudomonadati</taxon>
        <taxon>Pseudomonadota</taxon>
        <taxon>Alphaproteobacteria</taxon>
        <taxon>Hyphomicrobiales</taxon>
        <taxon>Stappiaceae</taxon>
        <taxon>Pseudovibrio</taxon>
    </lineage>
</organism>
<accession>A0A166B0Z4</accession>
<evidence type="ECO:0000313" key="3">
    <source>
        <dbReference type="Proteomes" id="UP000076577"/>
    </source>
</evidence>
<name>A0A166B0Z4_9HYPH</name>
<feature type="region of interest" description="Disordered" evidence="1">
    <location>
        <begin position="56"/>
        <end position="75"/>
    </location>
</feature>
<dbReference type="AlphaFoldDB" id="A0A166B0Z4"/>
<proteinExistence type="predicted"/>
<sequence length="75" mass="8480">MKRYWSSGAKCWSQSAPLSIAFVRIPTPADIPTLKITGFPRFLANPLGNLNKRNEKLSTNRKISKKRLGKHTMPL</sequence>
<gene>
    <name evidence="2" type="ORF">PsAD2_00225</name>
</gene>
<keyword evidence="3" id="KW-1185">Reference proteome</keyword>
<reference evidence="2 3" key="1">
    <citation type="journal article" date="2016" name="Front. Microbiol.">
        <title>Comparative Genomic Analysis Reveals a Diverse Repertoire of Genes Involved in Prokaryote-Eukaryote Interactions within the Pseudovibrio Genus.</title>
        <authorList>
            <person name="Romano S."/>
            <person name="Fernandez-Guerra A."/>
            <person name="Reen F.J."/>
            <person name="Glockner F.O."/>
            <person name="Crowley S.P."/>
            <person name="O'Sullivan O."/>
            <person name="Cotter P.D."/>
            <person name="Adams C."/>
            <person name="Dobson A.D."/>
            <person name="O'Gara F."/>
        </authorList>
    </citation>
    <scope>NUCLEOTIDE SEQUENCE [LARGE SCALE GENOMIC DNA]</scope>
    <source>
        <strain evidence="2 3">Ad2</strain>
    </source>
</reference>
<dbReference type="Proteomes" id="UP000076577">
    <property type="component" value="Unassembled WGS sequence"/>
</dbReference>